<dbReference type="GO" id="GO:0046872">
    <property type="term" value="F:metal ion binding"/>
    <property type="evidence" value="ECO:0007669"/>
    <property type="project" value="UniProtKB-KW"/>
</dbReference>
<evidence type="ECO:0000256" key="13">
    <source>
        <dbReference type="ARBA" id="ARBA00023239"/>
    </source>
</evidence>
<evidence type="ECO:0000256" key="8">
    <source>
        <dbReference type="ARBA" id="ARBA00022723"/>
    </source>
</evidence>
<dbReference type="GO" id="GO:0005737">
    <property type="term" value="C:cytoplasm"/>
    <property type="evidence" value="ECO:0007669"/>
    <property type="project" value="UniProtKB-SubCell"/>
</dbReference>
<feature type="binding site" evidence="15">
    <location>
        <begin position="228"/>
        <end position="231"/>
    </location>
    <ligand>
        <name>NAD(+)</name>
        <dbReference type="ChEBI" id="CHEBI:57540"/>
    </ligand>
</feature>
<reference evidence="19 20" key="1">
    <citation type="journal article" date="2019" name="ACS Chem. Biol.">
        <title>Identification and Mobilization of a Cryptic Antibiotic Biosynthesis Gene Locus from a Human-Pathogenic Nocardia Isolate.</title>
        <authorList>
            <person name="Herisse M."/>
            <person name="Ishida K."/>
            <person name="Porter J.L."/>
            <person name="Howden B."/>
            <person name="Hertweck C."/>
            <person name="Stinear T.P."/>
            <person name="Pidot S.J."/>
        </authorList>
    </citation>
    <scope>NUCLEOTIDE SEQUENCE [LARGE SCALE GENOMIC DNA]</scope>
    <source>
        <strain evidence="19 20">AUSMDU00012717</strain>
    </source>
</reference>
<dbReference type="AlphaFoldDB" id="A0A6G9YJU4"/>
<keyword evidence="20" id="KW-1185">Reference proteome</keyword>
<dbReference type="GO" id="GO:0009423">
    <property type="term" value="P:chorismate biosynthetic process"/>
    <property type="evidence" value="ECO:0007669"/>
    <property type="project" value="UniProtKB-UniRule"/>
</dbReference>
<dbReference type="GO" id="GO:0008652">
    <property type="term" value="P:amino acid biosynthetic process"/>
    <property type="evidence" value="ECO:0007669"/>
    <property type="project" value="UniProtKB-KW"/>
</dbReference>
<comment type="catalytic activity">
    <reaction evidence="1 15">
        <text>7-phospho-2-dehydro-3-deoxy-D-arabino-heptonate = 3-dehydroquinate + phosphate</text>
        <dbReference type="Rhea" id="RHEA:21968"/>
        <dbReference type="ChEBI" id="CHEBI:32364"/>
        <dbReference type="ChEBI" id="CHEBI:43474"/>
        <dbReference type="ChEBI" id="CHEBI:58394"/>
        <dbReference type="EC" id="4.2.3.4"/>
    </reaction>
</comment>
<dbReference type="UniPathway" id="UPA00053">
    <property type="reaction ID" value="UER00085"/>
</dbReference>
<proteinExistence type="inferred from homology"/>
<dbReference type="InterPro" id="IPR030960">
    <property type="entry name" value="DHQS/DOIS_N"/>
</dbReference>
<dbReference type="SUPFAM" id="SSF56796">
    <property type="entry name" value="Dehydroquinate synthase-like"/>
    <property type="match status" value="1"/>
</dbReference>
<evidence type="ECO:0000256" key="15">
    <source>
        <dbReference type="HAMAP-Rule" id="MF_00110"/>
    </source>
</evidence>
<feature type="binding site" evidence="15">
    <location>
        <begin position="164"/>
        <end position="168"/>
    </location>
    <ligand>
        <name>NAD(+)</name>
        <dbReference type="ChEBI" id="CHEBI:57540"/>
    </ligand>
</feature>
<feature type="domain" description="3-dehydroquinate synthase N-terminal" evidence="17">
    <location>
        <begin position="126"/>
        <end position="237"/>
    </location>
</feature>
<feature type="binding site" evidence="15">
    <location>
        <begin position="130"/>
        <end position="135"/>
    </location>
    <ligand>
        <name>NAD(+)</name>
        <dbReference type="ChEBI" id="CHEBI:57540"/>
    </ligand>
</feature>
<evidence type="ECO:0000259" key="17">
    <source>
        <dbReference type="Pfam" id="PF01761"/>
    </source>
</evidence>
<feature type="binding site" evidence="15">
    <location>
        <position position="210"/>
    </location>
    <ligand>
        <name>NAD(+)</name>
        <dbReference type="ChEBI" id="CHEBI:57540"/>
    </ligand>
</feature>
<evidence type="ECO:0000313" key="20">
    <source>
        <dbReference type="Proteomes" id="UP000503540"/>
    </source>
</evidence>
<evidence type="ECO:0000256" key="1">
    <source>
        <dbReference type="ARBA" id="ARBA00001393"/>
    </source>
</evidence>
<comment type="pathway">
    <text evidence="3 15">Metabolic intermediate biosynthesis; chorismate biosynthesis; chorismate from D-erythrose 4-phosphate and phosphoenolpyruvate: step 2/7.</text>
</comment>
<feature type="binding site" evidence="15">
    <location>
        <position position="201"/>
    </location>
    <ligand>
        <name>NAD(+)</name>
        <dbReference type="ChEBI" id="CHEBI:57540"/>
    </ligand>
</feature>
<dbReference type="CDD" id="cd08195">
    <property type="entry name" value="DHQS"/>
    <property type="match status" value="1"/>
</dbReference>
<feature type="region of interest" description="Disordered" evidence="16">
    <location>
        <begin position="1"/>
        <end position="43"/>
    </location>
</feature>
<sequence length="429" mass="45474">MVTAPPNPFGRSVKTALPQRVSSRESSRSARRGRVRSEAVADGTPVQAISNRIGEAVVSEPTRIEVRTAQPYPVIIGRGLLGELVEAVTGSDGVRTVAIFHQPPLAETAEAVRKALADKGIDAHRVEIPDAEAGKDLAVAGFCWEVLGRIGLTRNDVVVSLGGGAATDLAGFVAATWMRGVRIVHVPTTLLAMVDAAVGGKTGINTEAGKNLVGSFHEPSAVLVDLVTLETVPRNEIVAGMAEIIKAGFIADPVILDLIERDPQAALDPKGEVLPELIRRAIQVKADVVAADPKEASLREILNYGHTLGHALERRERYRWRHGAAVAVGLVFAAELGRLAGRLDDETADRHRTVLESVGLPTTYDADALPQLLDAMQTDKKTRSGVLRFVVLDGLAKPGRLEGPDPALLAAAYSAIAREDGPQSSAILL</sequence>
<comment type="function">
    <text evidence="15">Catalyzes the conversion of 3-deoxy-D-arabino-heptulosonate 7-phosphate (DAHP) to dehydroquinate (DHQ).</text>
</comment>
<feature type="binding site" evidence="15">
    <location>
        <position position="322"/>
    </location>
    <ligand>
        <name>Zn(2+)</name>
        <dbReference type="ChEBI" id="CHEBI:29105"/>
    </ligand>
</feature>
<dbReference type="EMBL" id="CP046172">
    <property type="protein sequence ID" value="QIS13461.1"/>
    <property type="molecule type" value="Genomic_DNA"/>
</dbReference>
<evidence type="ECO:0000259" key="18">
    <source>
        <dbReference type="Pfam" id="PF24621"/>
    </source>
</evidence>
<evidence type="ECO:0000256" key="4">
    <source>
        <dbReference type="ARBA" id="ARBA00005412"/>
    </source>
</evidence>
<dbReference type="Pfam" id="PF01761">
    <property type="entry name" value="DHQ_synthase"/>
    <property type="match status" value="1"/>
</dbReference>
<evidence type="ECO:0000256" key="2">
    <source>
        <dbReference type="ARBA" id="ARBA00001911"/>
    </source>
</evidence>
<evidence type="ECO:0000256" key="6">
    <source>
        <dbReference type="ARBA" id="ARBA00022490"/>
    </source>
</evidence>
<comment type="cofactor">
    <cofactor evidence="2 15">
        <name>NAD(+)</name>
        <dbReference type="ChEBI" id="CHEBI:57540"/>
    </cofactor>
</comment>
<feature type="binding site" evidence="15">
    <location>
        <begin position="188"/>
        <end position="189"/>
    </location>
    <ligand>
        <name>NAD(+)</name>
        <dbReference type="ChEBI" id="CHEBI:57540"/>
    </ligand>
</feature>
<evidence type="ECO:0000256" key="16">
    <source>
        <dbReference type="SAM" id="MobiDB-lite"/>
    </source>
</evidence>
<dbReference type="GO" id="GO:0003856">
    <property type="term" value="F:3-dehydroquinate synthase activity"/>
    <property type="evidence" value="ECO:0007669"/>
    <property type="project" value="UniProtKB-UniRule"/>
</dbReference>
<keyword evidence="8 15" id="KW-0479">Metal-binding</keyword>
<evidence type="ECO:0000256" key="12">
    <source>
        <dbReference type="ARBA" id="ARBA00023141"/>
    </source>
</evidence>
<evidence type="ECO:0000256" key="11">
    <source>
        <dbReference type="ARBA" id="ARBA00023027"/>
    </source>
</evidence>
<dbReference type="KEGG" id="nah:F5544_28040"/>
<dbReference type="Pfam" id="PF24621">
    <property type="entry name" value="DHQS_C"/>
    <property type="match status" value="1"/>
</dbReference>
<dbReference type="InterPro" id="IPR050071">
    <property type="entry name" value="Dehydroquinate_synthase"/>
</dbReference>
<comment type="cofactor">
    <cofactor evidence="15">
        <name>Co(2+)</name>
        <dbReference type="ChEBI" id="CHEBI:48828"/>
    </cofactor>
    <cofactor evidence="15">
        <name>Zn(2+)</name>
        <dbReference type="ChEBI" id="CHEBI:29105"/>
    </cofactor>
    <text evidence="15">Binds 1 divalent metal cation per subunit. Can use either Co(2+) or Zn(2+).</text>
</comment>
<evidence type="ECO:0000256" key="9">
    <source>
        <dbReference type="ARBA" id="ARBA00022741"/>
    </source>
</evidence>
<dbReference type="GO" id="GO:0009073">
    <property type="term" value="P:aromatic amino acid family biosynthetic process"/>
    <property type="evidence" value="ECO:0007669"/>
    <property type="project" value="UniProtKB-KW"/>
</dbReference>
<dbReference type="FunFam" id="3.40.50.1970:FF:000012">
    <property type="entry name" value="3-dehydroquinate synthase"/>
    <property type="match status" value="1"/>
</dbReference>
<comment type="similarity">
    <text evidence="4 15">Belongs to the sugar phosphate cyclases superfamily. Dehydroquinate synthase family.</text>
</comment>
<feature type="binding site" evidence="15">
    <location>
        <position position="306"/>
    </location>
    <ligand>
        <name>Zn(2+)</name>
        <dbReference type="ChEBI" id="CHEBI:29105"/>
    </ligand>
</feature>
<keyword evidence="6 15" id="KW-0963">Cytoplasm</keyword>
<dbReference type="Proteomes" id="UP000503540">
    <property type="component" value="Chromosome"/>
</dbReference>
<feature type="domain" description="3-dehydroquinate synthase C-terminal" evidence="18">
    <location>
        <begin position="240"/>
        <end position="382"/>
    </location>
</feature>
<evidence type="ECO:0000256" key="14">
    <source>
        <dbReference type="ARBA" id="ARBA00023285"/>
    </source>
</evidence>
<dbReference type="InterPro" id="IPR056179">
    <property type="entry name" value="DHQS_C"/>
</dbReference>
<evidence type="ECO:0000256" key="3">
    <source>
        <dbReference type="ARBA" id="ARBA00004661"/>
    </source>
</evidence>
<dbReference type="EC" id="4.2.3.4" evidence="5 15"/>
<gene>
    <name evidence="15" type="primary">aroB</name>
    <name evidence="19" type="ORF">F5544_28040</name>
</gene>
<accession>A0A6G9YJU4</accession>
<protein>
    <recommendedName>
        <fullName evidence="5 15">3-dehydroquinate synthase</fullName>
        <shortName evidence="15">DHQS</shortName>
        <ecNumber evidence="5 15">4.2.3.4</ecNumber>
    </recommendedName>
</protein>
<dbReference type="PANTHER" id="PTHR43622:SF7">
    <property type="entry name" value="3-DEHYDROQUINATE SYNTHASE, CHLOROPLASTIC"/>
    <property type="match status" value="1"/>
</dbReference>
<evidence type="ECO:0000256" key="10">
    <source>
        <dbReference type="ARBA" id="ARBA00022833"/>
    </source>
</evidence>
<dbReference type="GO" id="GO:0000166">
    <property type="term" value="F:nucleotide binding"/>
    <property type="evidence" value="ECO:0007669"/>
    <property type="project" value="UniProtKB-KW"/>
</dbReference>
<dbReference type="HAMAP" id="MF_00110">
    <property type="entry name" value="DHQ_synthase"/>
    <property type="match status" value="1"/>
</dbReference>
<keyword evidence="10 15" id="KW-0862">Zinc</keyword>
<organism evidence="19 20">
    <name type="scientific">Nocardia arthritidis</name>
    <dbReference type="NCBI Taxonomy" id="228602"/>
    <lineage>
        <taxon>Bacteria</taxon>
        <taxon>Bacillati</taxon>
        <taxon>Actinomycetota</taxon>
        <taxon>Actinomycetes</taxon>
        <taxon>Mycobacteriales</taxon>
        <taxon>Nocardiaceae</taxon>
        <taxon>Nocardia</taxon>
    </lineage>
</organism>
<comment type="subcellular location">
    <subcellularLocation>
        <location evidence="15">Cytoplasm</location>
    </subcellularLocation>
</comment>
<dbReference type="InterPro" id="IPR016037">
    <property type="entry name" value="DHQ_synth_AroB"/>
</dbReference>
<keyword evidence="9 15" id="KW-0547">Nucleotide-binding</keyword>
<dbReference type="Gene3D" id="1.20.1090.10">
    <property type="entry name" value="Dehydroquinate synthase-like - alpha domain"/>
    <property type="match status" value="1"/>
</dbReference>
<evidence type="ECO:0000313" key="19">
    <source>
        <dbReference type="EMBL" id="QIS13461.1"/>
    </source>
</evidence>
<evidence type="ECO:0000256" key="5">
    <source>
        <dbReference type="ARBA" id="ARBA00013031"/>
    </source>
</evidence>
<keyword evidence="13 15" id="KW-0456">Lyase</keyword>
<feature type="binding site" evidence="15">
    <location>
        <position position="243"/>
    </location>
    <ligand>
        <name>Zn(2+)</name>
        <dbReference type="ChEBI" id="CHEBI:29105"/>
    </ligand>
</feature>
<dbReference type="PANTHER" id="PTHR43622">
    <property type="entry name" value="3-DEHYDROQUINATE SYNTHASE"/>
    <property type="match status" value="1"/>
</dbReference>
<dbReference type="NCBIfam" id="TIGR01357">
    <property type="entry name" value="aroB"/>
    <property type="match status" value="1"/>
</dbReference>
<keyword evidence="7 15" id="KW-0028">Amino-acid biosynthesis</keyword>
<keyword evidence="14 15" id="KW-0170">Cobalt</keyword>
<name>A0A6G9YJU4_9NOCA</name>
<dbReference type="Gene3D" id="3.40.50.1970">
    <property type="match status" value="1"/>
</dbReference>
<keyword evidence="11 15" id="KW-0520">NAD</keyword>
<evidence type="ECO:0000256" key="7">
    <source>
        <dbReference type="ARBA" id="ARBA00022605"/>
    </source>
</evidence>
<keyword evidence="12 15" id="KW-0057">Aromatic amino acid biosynthesis</keyword>